<dbReference type="PANTHER" id="PTHR33180:SF31">
    <property type="entry name" value="POLYPROTEIN PROTEIN"/>
    <property type="match status" value="1"/>
</dbReference>
<protein>
    <submittedName>
        <fullName evidence="1">Uncharacterized protein</fullName>
    </submittedName>
</protein>
<dbReference type="Proteomes" id="UP000824120">
    <property type="component" value="Chromosome 11"/>
</dbReference>
<organism evidence="1 2">
    <name type="scientific">Solanum commersonii</name>
    <name type="common">Commerson's wild potato</name>
    <name type="synonym">Commerson's nightshade</name>
    <dbReference type="NCBI Taxonomy" id="4109"/>
    <lineage>
        <taxon>Eukaryota</taxon>
        <taxon>Viridiplantae</taxon>
        <taxon>Streptophyta</taxon>
        <taxon>Embryophyta</taxon>
        <taxon>Tracheophyta</taxon>
        <taxon>Spermatophyta</taxon>
        <taxon>Magnoliopsida</taxon>
        <taxon>eudicotyledons</taxon>
        <taxon>Gunneridae</taxon>
        <taxon>Pentapetalae</taxon>
        <taxon>asterids</taxon>
        <taxon>lamiids</taxon>
        <taxon>Solanales</taxon>
        <taxon>Solanaceae</taxon>
        <taxon>Solanoideae</taxon>
        <taxon>Solaneae</taxon>
        <taxon>Solanum</taxon>
    </lineage>
</organism>
<sequence length="212" mass="24316">MARTNLDMPHRKRARGIVINKGKANPLKRERRHLLREARARARVPYLRPQITTPTGNENDDQPLQSRQLEIRARSHPNSSKALIAPSPTADTVPTSAPTVIPVLPVIESRWVTNNSRVEATIHKGPRGKIFQCEEDTPMAQIHIFIRPIRPYIPTWVCEFYFAYGDLVPQRATRFEHKYKGLATAQSLDDLKGWLSPLIFDTTPRWIDEEAR</sequence>
<reference evidence="1 2" key="1">
    <citation type="submission" date="2020-09" db="EMBL/GenBank/DDBJ databases">
        <title>De no assembly of potato wild relative species, Solanum commersonii.</title>
        <authorList>
            <person name="Cho K."/>
        </authorList>
    </citation>
    <scope>NUCLEOTIDE SEQUENCE [LARGE SCALE GENOMIC DNA]</scope>
    <source>
        <strain evidence="1">LZ3.2</strain>
        <tissue evidence="1">Leaf</tissue>
    </source>
</reference>
<evidence type="ECO:0000313" key="1">
    <source>
        <dbReference type="EMBL" id="KAG5577128.1"/>
    </source>
</evidence>
<evidence type="ECO:0000313" key="2">
    <source>
        <dbReference type="Proteomes" id="UP000824120"/>
    </source>
</evidence>
<name>A0A9J5WQ35_SOLCO</name>
<keyword evidence="2" id="KW-1185">Reference proteome</keyword>
<proteinExistence type="predicted"/>
<comment type="caution">
    <text evidence="1">The sequence shown here is derived from an EMBL/GenBank/DDBJ whole genome shotgun (WGS) entry which is preliminary data.</text>
</comment>
<accession>A0A9J5WQ35</accession>
<gene>
    <name evidence="1" type="ORF">H5410_057262</name>
</gene>
<dbReference type="PANTHER" id="PTHR33180">
    <property type="entry name" value="PHOTOSYSTEM II CP43 REACTION CENTER PROTEIN"/>
    <property type="match status" value="1"/>
</dbReference>
<dbReference type="AlphaFoldDB" id="A0A9J5WQ35"/>
<dbReference type="EMBL" id="JACXVP010000011">
    <property type="protein sequence ID" value="KAG5577128.1"/>
    <property type="molecule type" value="Genomic_DNA"/>
</dbReference>